<proteinExistence type="predicted"/>
<dbReference type="EMBL" id="LAZR01021810">
    <property type="protein sequence ID" value="KKL84044.1"/>
    <property type="molecule type" value="Genomic_DNA"/>
</dbReference>
<organism evidence="1">
    <name type="scientific">marine sediment metagenome</name>
    <dbReference type="NCBI Taxonomy" id="412755"/>
    <lineage>
        <taxon>unclassified sequences</taxon>
        <taxon>metagenomes</taxon>
        <taxon>ecological metagenomes</taxon>
    </lineage>
</organism>
<dbReference type="AlphaFoldDB" id="A0A0F9FCF1"/>
<comment type="caution">
    <text evidence="1">The sequence shown here is derived from an EMBL/GenBank/DDBJ whole genome shotgun (WGS) entry which is preliminary data.</text>
</comment>
<reference evidence="1" key="1">
    <citation type="journal article" date="2015" name="Nature">
        <title>Complex archaea that bridge the gap between prokaryotes and eukaryotes.</title>
        <authorList>
            <person name="Spang A."/>
            <person name="Saw J.H."/>
            <person name="Jorgensen S.L."/>
            <person name="Zaremba-Niedzwiedzka K."/>
            <person name="Martijn J."/>
            <person name="Lind A.E."/>
            <person name="van Eijk R."/>
            <person name="Schleper C."/>
            <person name="Guy L."/>
            <person name="Ettema T.J."/>
        </authorList>
    </citation>
    <scope>NUCLEOTIDE SEQUENCE</scope>
</reference>
<sequence length="57" mass="6750">MSPILILVCYMWLPDNYEECTILEVSVTVKVYCQRAHQLSQIWDEIEITKCEQKEVS</sequence>
<name>A0A0F9FCF1_9ZZZZ</name>
<accession>A0A0F9FCF1</accession>
<protein>
    <submittedName>
        <fullName evidence="1">Uncharacterized protein</fullName>
    </submittedName>
</protein>
<evidence type="ECO:0000313" key="1">
    <source>
        <dbReference type="EMBL" id="KKL84044.1"/>
    </source>
</evidence>
<gene>
    <name evidence="1" type="ORF">LCGC14_1968660</name>
</gene>